<dbReference type="Gene3D" id="2.40.160.100">
    <property type="match status" value="1"/>
</dbReference>
<sequence>MHAFGAKPIKIAKNYVSFVDPAIDDRDTKKQIQGSLNNNINSPDDAKVLKVQAPLSHLPEVQFYPHANPVGQPYNIPQAVNRKSGHQYDWGVFNRGNGEAAGFGPVGRYGVAPWAEDWSDLRNKKQSSDPFDYLKYRPLNHSGSIWISFSGETRFRNWFESKPQLGFQKISNSGRFTIRNLYGADLHVGDHLRFFAQLINADASGWNTYGYDSTYRKNLDLQQAFAEIRGNVLGAKAGFIVGRQQFLDAPSYMLYNRETPNVPLSWNGFRGYAFWSRIRVDGWYFVGTNINKDGIFQDAMDYATRLYGFNTTWAPPDFSFLGQKGVSFLDAFYIGYQLTGKSSAIAAPKGSSQGTSTRNNFGIRWHGTAGPIEFSVGAIWQGGVFHYAETNQTRNISAYAINSIVGYRFPKNPLHIFAGIQTDIYSGGNASRTSGTIGTYTTPFNPQTNYLDTTTYIAPSNLISVAPLVRLTPLKSVSLQLKVPLFWRNNTNDPIYRSSGIYSFAGHFDGKFVGTAPQAALVWQINPHFSWTQYISRFVTSRALTEAGASSGTYYQSNFVFRF</sequence>
<dbReference type="STRING" id="579138.Zymop_1271"/>
<dbReference type="KEGG" id="zmp:Zymop_1271"/>
<evidence type="ECO:0000313" key="2">
    <source>
        <dbReference type="EMBL" id="AEI38162.1"/>
    </source>
</evidence>
<protein>
    <recommendedName>
        <fullName evidence="1">Alginate export domain-containing protein</fullName>
    </recommendedName>
</protein>
<dbReference type="AlphaFoldDB" id="F8EUE1"/>
<dbReference type="Pfam" id="PF13372">
    <property type="entry name" value="Alginate_exp"/>
    <property type="match status" value="1"/>
</dbReference>
<dbReference type="InterPro" id="IPR025388">
    <property type="entry name" value="Alginate_export_dom"/>
</dbReference>
<dbReference type="PATRIC" id="fig|579138.3.peg.1348"/>
<organism evidence="2 3">
    <name type="scientific">Zymomonas mobilis subsp. pomaceae (strain ATCC 29192 / DSM 22645 / JCM 10191 / CCUG 17912 / NBRC 13757 / NCIMB 11200 / NRRL B-4491 / Barker I)</name>
    <dbReference type="NCBI Taxonomy" id="579138"/>
    <lineage>
        <taxon>Bacteria</taxon>
        <taxon>Pseudomonadati</taxon>
        <taxon>Pseudomonadota</taxon>
        <taxon>Alphaproteobacteria</taxon>
        <taxon>Sphingomonadales</taxon>
        <taxon>Zymomonadaceae</taxon>
        <taxon>Zymomonas</taxon>
    </lineage>
</organism>
<dbReference type="InterPro" id="IPR053728">
    <property type="entry name" value="Alginate_Permeability_Chnl"/>
</dbReference>
<dbReference type="Proteomes" id="UP000000491">
    <property type="component" value="Chromosome"/>
</dbReference>
<gene>
    <name evidence="2" type="ordered locus">Zymop_1271</name>
</gene>
<dbReference type="EMBL" id="CP002865">
    <property type="protein sequence ID" value="AEI38162.1"/>
    <property type="molecule type" value="Genomic_DNA"/>
</dbReference>
<reference evidence="2 3" key="1">
    <citation type="journal article" date="2011" name="J. Bacteriol.">
        <title>Genome sequence of the ethanol-producing Zymomonas mobilis subsp. pomaceae lectotype strain ATCC 29192.</title>
        <authorList>
            <person name="Kouvelis V.N."/>
            <person name="Davenport K.W."/>
            <person name="Brettin T.S."/>
            <person name="Bruce D."/>
            <person name="Detter C."/>
            <person name="Han C.S."/>
            <person name="Nolan M."/>
            <person name="Tapia R."/>
            <person name="Damoulaki A."/>
            <person name="Kyrpides N.C."/>
            <person name="Typas M.A."/>
            <person name="Pappas K.M."/>
        </authorList>
    </citation>
    <scope>NUCLEOTIDE SEQUENCE [LARGE SCALE GENOMIC DNA]</scope>
    <source>
        <strain evidence="3">ATCC 29192 / DSM 22645 / JCM 10191 / CCUG 17912 / NBRC 13757 / NCIMB 11200 / NRRL B-4491 / Barker I</strain>
    </source>
</reference>
<feature type="domain" description="Alginate export" evidence="1">
    <location>
        <begin position="146"/>
        <end position="554"/>
    </location>
</feature>
<dbReference type="eggNOG" id="ENOG502Z7ZC">
    <property type="taxonomic scope" value="Bacteria"/>
</dbReference>
<accession>F8EUE1</accession>
<dbReference type="RefSeq" id="WP_013934557.1">
    <property type="nucleotide sequence ID" value="NC_015709.1"/>
</dbReference>
<evidence type="ECO:0000259" key="1">
    <source>
        <dbReference type="Pfam" id="PF13372"/>
    </source>
</evidence>
<name>F8EUE1_ZYMMT</name>
<proteinExistence type="predicted"/>
<dbReference type="HOGENOM" id="CLU_035025_2_0_5"/>
<evidence type="ECO:0000313" key="3">
    <source>
        <dbReference type="Proteomes" id="UP000000491"/>
    </source>
</evidence>